<name>A0A402AYG6_9CHLR</name>
<dbReference type="InterPro" id="IPR029063">
    <property type="entry name" value="SAM-dependent_MTases_sf"/>
</dbReference>
<protein>
    <submittedName>
        <fullName evidence="2">Uncharacterized protein</fullName>
    </submittedName>
</protein>
<dbReference type="Gene3D" id="3.40.50.150">
    <property type="entry name" value="Vaccinia Virus protein VP39"/>
    <property type="match status" value="1"/>
</dbReference>
<sequence>MNTVPEDGEQLRAAVREKYSRSVSHVLTTQPASTDSCCSSSCCTTTSTQDAQPEASSTSCCSTDQTDPVTGNLYNAAELGTLPIAAILASRGCGNPTALAELKEGEKVLDLGSGGGIDVLLSARRVGQPALLMAWT</sequence>
<gene>
    <name evidence="2" type="ORF">KDK_79250</name>
</gene>
<evidence type="ECO:0000256" key="1">
    <source>
        <dbReference type="SAM" id="MobiDB-lite"/>
    </source>
</evidence>
<dbReference type="EMBL" id="BIFS01000002">
    <property type="protein sequence ID" value="GCE24125.1"/>
    <property type="molecule type" value="Genomic_DNA"/>
</dbReference>
<reference evidence="3" key="1">
    <citation type="submission" date="2018-12" db="EMBL/GenBank/DDBJ databases">
        <title>Tengunoibacter tsumagoiensis gen. nov., sp. nov., Dictyobacter kobayashii sp. nov., D. alpinus sp. nov., and D. joshuensis sp. nov. and description of Dictyobacteraceae fam. nov. within the order Ktedonobacterales isolated from Tengu-no-mugimeshi.</title>
        <authorList>
            <person name="Wang C.M."/>
            <person name="Zheng Y."/>
            <person name="Sakai Y."/>
            <person name="Toyoda A."/>
            <person name="Minakuchi Y."/>
            <person name="Abe K."/>
            <person name="Yokota A."/>
            <person name="Yabe S."/>
        </authorList>
    </citation>
    <scope>NUCLEOTIDE SEQUENCE [LARGE SCALE GENOMIC DNA]</scope>
    <source>
        <strain evidence="3">Uno11</strain>
    </source>
</reference>
<organism evidence="2 3">
    <name type="scientific">Dictyobacter kobayashii</name>
    <dbReference type="NCBI Taxonomy" id="2014872"/>
    <lineage>
        <taxon>Bacteria</taxon>
        <taxon>Bacillati</taxon>
        <taxon>Chloroflexota</taxon>
        <taxon>Ktedonobacteria</taxon>
        <taxon>Ktedonobacterales</taxon>
        <taxon>Dictyobacteraceae</taxon>
        <taxon>Dictyobacter</taxon>
    </lineage>
</organism>
<dbReference type="Proteomes" id="UP000287188">
    <property type="component" value="Unassembled WGS sequence"/>
</dbReference>
<proteinExistence type="predicted"/>
<evidence type="ECO:0000313" key="2">
    <source>
        <dbReference type="EMBL" id="GCE24125.1"/>
    </source>
</evidence>
<accession>A0A402AYG6</accession>
<keyword evidence="3" id="KW-1185">Reference proteome</keyword>
<dbReference type="SUPFAM" id="SSF53335">
    <property type="entry name" value="S-adenosyl-L-methionine-dependent methyltransferases"/>
    <property type="match status" value="1"/>
</dbReference>
<feature type="region of interest" description="Disordered" evidence="1">
    <location>
        <begin position="45"/>
        <end position="64"/>
    </location>
</feature>
<evidence type="ECO:0000313" key="3">
    <source>
        <dbReference type="Proteomes" id="UP000287188"/>
    </source>
</evidence>
<dbReference type="AlphaFoldDB" id="A0A402AYG6"/>
<comment type="caution">
    <text evidence="2">The sequence shown here is derived from an EMBL/GenBank/DDBJ whole genome shotgun (WGS) entry which is preliminary data.</text>
</comment>